<evidence type="ECO:0000313" key="3">
    <source>
        <dbReference type="Proteomes" id="UP000245609"/>
    </source>
</evidence>
<comment type="caution">
    <text evidence="2">The sequence shown here is derived from an EMBL/GenBank/DDBJ whole genome shotgun (WGS) entry which is preliminary data.</text>
</comment>
<reference evidence="2 3" key="1">
    <citation type="journal article" date="2018" name="MBio">
        <title>Comparative Genomics Reveals the Core Gene Toolbox for the Fungus-Insect Symbiosis.</title>
        <authorList>
            <person name="Wang Y."/>
            <person name="Stata M."/>
            <person name="Wang W."/>
            <person name="Stajich J.E."/>
            <person name="White M.M."/>
            <person name="Moncalvo J.M."/>
        </authorList>
    </citation>
    <scope>NUCLEOTIDE SEQUENCE [LARGE SCALE GENOMIC DNA]</scope>
    <source>
        <strain evidence="2 3">SC-DP-2</strain>
    </source>
</reference>
<dbReference type="OrthoDB" id="2285631at2759"/>
<evidence type="ECO:0008006" key="4">
    <source>
        <dbReference type="Google" id="ProtNLM"/>
    </source>
</evidence>
<evidence type="ECO:0000256" key="1">
    <source>
        <dbReference type="SAM" id="MobiDB-lite"/>
    </source>
</evidence>
<feature type="compositionally biased region" description="Polar residues" evidence="1">
    <location>
        <begin position="32"/>
        <end position="42"/>
    </location>
</feature>
<dbReference type="GO" id="GO:0003676">
    <property type="term" value="F:nucleic acid binding"/>
    <property type="evidence" value="ECO:0007669"/>
    <property type="project" value="InterPro"/>
</dbReference>
<proteinExistence type="predicted"/>
<dbReference type="EMBL" id="MBFS01003320">
    <property type="protein sequence ID" value="PVU87306.1"/>
    <property type="molecule type" value="Genomic_DNA"/>
</dbReference>
<sequence>GEIFLTPKLLQNSLLELDKNPRSSEVSEKDITLNNTMSNSDNNKLDNPDLNHMKLLEKQHLLGHFGVKSMAYHPLTNITSTEPFTQVAVDLVGPFVTSDEGNHYIHVLVDTHSRFTILNAISDKRAETIAHFTTLFMGIFGRKSNIFENYSTENNENNQDQQEQINFRTKYMQEILFPSITELTSRSVKKTKENFDASIKLKIYSPGAYVIIRKDIKPNKLDQINDEPFKMIHKTKNGTYVLEDSTDKLLPRNYAPSQRISLSFDPQFTDNTYK</sequence>
<dbReference type="Proteomes" id="UP000245609">
    <property type="component" value="Unassembled WGS sequence"/>
</dbReference>
<gene>
    <name evidence="2" type="ORF">BB560_006510</name>
</gene>
<dbReference type="AlphaFoldDB" id="A0A2T9Y4M7"/>
<dbReference type="Gene3D" id="3.30.420.10">
    <property type="entry name" value="Ribonuclease H-like superfamily/Ribonuclease H"/>
    <property type="match status" value="1"/>
</dbReference>
<dbReference type="SUPFAM" id="SSF53098">
    <property type="entry name" value="Ribonuclease H-like"/>
    <property type="match status" value="1"/>
</dbReference>
<keyword evidence="3" id="KW-1185">Reference proteome</keyword>
<feature type="non-terminal residue" evidence="2">
    <location>
        <position position="1"/>
    </location>
</feature>
<evidence type="ECO:0000313" key="2">
    <source>
        <dbReference type="EMBL" id="PVU87306.1"/>
    </source>
</evidence>
<feature type="compositionally biased region" description="Basic and acidic residues" evidence="1">
    <location>
        <begin position="20"/>
        <end position="31"/>
    </location>
</feature>
<protein>
    <recommendedName>
        <fullName evidence="4">Integrase catalytic domain-containing protein</fullName>
    </recommendedName>
</protein>
<feature type="region of interest" description="Disordered" evidence="1">
    <location>
        <begin position="20"/>
        <end position="44"/>
    </location>
</feature>
<dbReference type="InterPro" id="IPR036397">
    <property type="entry name" value="RNaseH_sf"/>
</dbReference>
<organism evidence="2 3">
    <name type="scientific">Smittium megazygosporum</name>
    <dbReference type="NCBI Taxonomy" id="133381"/>
    <lineage>
        <taxon>Eukaryota</taxon>
        <taxon>Fungi</taxon>
        <taxon>Fungi incertae sedis</taxon>
        <taxon>Zoopagomycota</taxon>
        <taxon>Kickxellomycotina</taxon>
        <taxon>Harpellomycetes</taxon>
        <taxon>Harpellales</taxon>
        <taxon>Legeriomycetaceae</taxon>
        <taxon>Smittium</taxon>
    </lineage>
</organism>
<accession>A0A2T9Y4M7</accession>
<name>A0A2T9Y4M7_9FUNG</name>
<dbReference type="InterPro" id="IPR012337">
    <property type="entry name" value="RNaseH-like_sf"/>
</dbReference>